<protein>
    <submittedName>
        <fullName evidence="1">Uncharacterized protein</fullName>
    </submittedName>
</protein>
<sequence>MPGPKALPMLGNLTEVLTASAKTDIDFAEEYHRRYGDIFALSSAIWRSAFPTARTIGPATTSRSFPRTTPAWSPG</sequence>
<reference evidence="2" key="1">
    <citation type="journal article" date="2019" name="Int. J. Syst. Evol. Microbiol.">
        <title>The Global Catalogue of Microorganisms (GCM) 10K type strain sequencing project: providing services to taxonomists for standard genome sequencing and annotation.</title>
        <authorList>
            <consortium name="The Broad Institute Genomics Platform"/>
            <consortium name="The Broad Institute Genome Sequencing Center for Infectious Disease"/>
            <person name="Wu L."/>
            <person name="Ma J."/>
        </authorList>
    </citation>
    <scope>NUCLEOTIDE SEQUENCE [LARGE SCALE GENOMIC DNA]</scope>
    <source>
        <strain evidence="2">TBRC 1276</strain>
    </source>
</reference>
<dbReference type="Proteomes" id="UP001595851">
    <property type="component" value="Unassembled WGS sequence"/>
</dbReference>
<keyword evidence="2" id="KW-1185">Reference proteome</keyword>
<comment type="caution">
    <text evidence="1">The sequence shown here is derived from an EMBL/GenBank/DDBJ whole genome shotgun (WGS) entry which is preliminary data.</text>
</comment>
<name>A0ABV8GPC5_9ACTN</name>
<dbReference type="RefSeq" id="WP_379535400.1">
    <property type="nucleotide sequence ID" value="NZ_JBHSBI010000046.1"/>
</dbReference>
<dbReference type="EMBL" id="JBHSBI010000046">
    <property type="protein sequence ID" value="MFC4015531.1"/>
    <property type="molecule type" value="Genomic_DNA"/>
</dbReference>
<evidence type="ECO:0000313" key="2">
    <source>
        <dbReference type="Proteomes" id="UP001595851"/>
    </source>
</evidence>
<accession>A0ABV8GPC5</accession>
<gene>
    <name evidence="1" type="ORF">ACFOY2_50560</name>
</gene>
<organism evidence="1 2">
    <name type="scientific">Nonomuraea purpurea</name>
    <dbReference type="NCBI Taxonomy" id="1849276"/>
    <lineage>
        <taxon>Bacteria</taxon>
        <taxon>Bacillati</taxon>
        <taxon>Actinomycetota</taxon>
        <taxon>Actinomycetes</taxon>
        <taxon>Streptosporangiales</taxon>
        <taxon>Streptosporangiaceae</taxon>
        <taxon>Nonomuraea</taxon>
    </lineage>
</organism>
<proteinExistence type="predicted"/>
<evidence type="ECO:0000313" key="1">
    <source>
        <dbReference type="EMBL" id="MFC4015531.1"/>
    </source>
</evidence>